<evidence type="ECO:0000256" key="3">
    <source>
        <dbReference type="ARBA" id="ARBA00023180"/>
    </source>
</evidence>
<evidence type="ECO:0000256" key="1">
    <source>
        <dbReference type="ARBA" id="ARBA00004167"/>
    </source>
</evidence>
<keyword evidence="3" id="KW-0325">Glycoprotein</keyword>
<reference evidence="7 8" key="1">
    <citation type="journal article" date="2017" name="Mol. Plant">
        <title>The Genome of Medicinal Plant Macleaya cordata Provides New Insights into Benzylisoquinoline Alkaloids Metabolism.</title>
        <authorList>
            <person name="Liu X."/>
            <person name="Liu Y."/>
            <person name="Huang P."/>
            <person name="Ma Y."/>
            <person name="Qing Z."/>
            <person name="Tang Q."/>
            <person name="Cao H."/>
            <person name="Cheng P."/>
            <person name="Zheng Y."/>
            <person name="Yuan Z."/>
            <person name="Zhou Y."/>
            <person name="Liu J."/>
            <person name="Tang Z."/>
            <person name="Zhuo Y."/>
            <person name="Zhang Y."/>
            <person name="Yu L."/>
            <person name="Huang J."/>
            <person name="Yang P."/>
            <person name="Peng Q."/>
            <person name="Zhang J."/>
            <person name="Jiang W."/>
            <person name="Zhang Z."/>
            <person name="Lin K."/>
            <person name="Ro D.K."/>
            <person name="Chen X."/>
            <person name="Xiong X."/>
            <person name="Shang Y."/>
            <person name="Huang S."/>
            <person name="Zeng J."/>
        </authorList>
    </citation>
    <scope>NUCLEOTIDE SEQUENCE [LARGE SCALE GENOMIC DNA]</scope>
    <source>
        <strain evidence="8">cv. BLH2017</strain>
        <tissue evidence="7">Root</tissue>
    </source>
</reference>
<dbReference type="InterPro" id="IPR025287">
    <property type="entry name" value="WAK_GUB"/>
</dbReference>
<dbReference type="OrthoDB" id="1933476at2759"/>
<feature type="domain" description="Wall-associated receptor kinase C-terminal" evidence="6">
    <location>
        <begin position="245"/>
        <end position="276"/>
    </location>
</feature>
<keyword evidence="7" id="KW-0418">Kinase</keyword>
<keyword evidence="8" id="KW-1185">Reference proteome</keyword>
<keyword evidence="2 4" id="KW-0732">Signal</keyword>
<dbReference type="Pfam" id="PF14380">
    <property type="entry name" value="WAK_assoc"/>
    <property type="match status" value="1"/>
</dbReference>
<dbReference type="PANTHER" id="PTHR33355">
    <property type="entry name" value="WALL-ASSOCIATED RECEPTOR KINASE CARBOXY-TERMINAL PROTEIN-RELATED"/>
    <property type="match status" value="1"/>
</dbReference>
<evidence type="ECO:0000313" key="7">
    <source>
        <dbReference type="EMBL" id="OVA14220.1"/>
    </source>
</evidence>
<dbReference type="Proteomes" id="UP000195402">
    <property type="component" value="Unassembled WGS sequence"/>
</dbReference>
<organism evidence="7 8">
    <name type="scientific">Macleaya cordata</name>
    <name type="common">Five-seeded plume-poppy</name>
    <name type="synonym">Bocconia cordata</name>
    <dbReference type="NCBI Taxonomy" id="56857"/>
    <lineage>
        <taxon>Eukaryota</taxon>
        <taxon>Viridiplantae</taxon>
        <taxon>Streptophyta</taxon>
        <taxon>Embryophyta</taxon>
        <taxon>Tracheophyta</taxon>
        <taxon>Spermatophyta</taxon>
        <taxon>Magnoliopsida</taxon>
        <taxon>Ranunculales</taxon>
        <taxon>Papaveraceae</taxon>
        <taxon>Papaveroideae</taxon>
        <taxon>Macleaya</taxon>
    </lineage>
</organism>
<dbReference type="GO" id="GO:0016301">
    <property type="term" value="F:kinase activity"/>
    <property type="evidence" value="ECO:0007669"/>
    <property type="project" value="UniProtKB-KW"/>
</dbReference>
<evidence type="ECO:0000256" key="4">
    <source>
        <dbReference type="SAM" id="SignalP"/>
    </source>
</evidence>
<dbReference type="OMA" id="CGSPRFY"/>
<sequence length="302" mass="32392">MADFFFFFSTTLHLFFLLLLFLFSIITSAITEPPPPPPPPPSSCQNKCGSLPIKYPFGTGFGCGSPRFYPSVSCSSTGDQLIFTTHAGSYPITSISYSTSILTITPTLMSTCSSMHSSPNFGLDWSSPFQLGPSLFILLACQPPTSSLTSKSGNPICDSSYSHLCTSLHTCPTLLSLGLPMFSPINTCCVYSPANLNAKGDLDLKALKCAGYSSVLSLGDIPTDPNRWEYGVALKYNEVGLDNYYNIAMMCEACEKSDGVCGYAPPRNNFVCVCKNGNSSSDCYNLVSNFWSSGSLGVGLGY</sequence>
<dbReference type="InterPro" id="IPR032872">
    <property type="entry name" value="WAK_assoc_C"/>
</dbReference>
<comment type="subcellular location">
    <subcellularLocation>
        <location evidence="1">Membrane</location>
        <topology evidence="1">Single-pass membrane protein</topology>
    </subcellularLocation>
</comment>
<comment type="caution">
    <text evidence="7">The sequence shown here is derived from an EMBL/GenBank/DDBJ whole genome shotgun (WGS) entry which is preliminary data.</text>
</comment>
<dbReference type="PANTHER" id="PTHR33355:SF1">
    <property type="entry name" value="WALL-ASSOCIATED RECEPTOR KINASE-LIKE 15"/>
    <property type="match status" value="1"/>
</dbReference>
<dbReference type="InParanoid" id="A0A200QUX3"/>
<keyword evidence="7" id="KW-0675">Receptor</keyword>
<name>A0A200QUX3_MACCD</name>
<dbReference type="Pfam" id="PF13947">
    <property type="entry name" value="GUB_WAK_bind"/>
    <property type="match status" value="1"/>
</dbReference>
<dbReference type="AlphaFoldDB" id="A0A200QUX3"/>
<evidence type="ECO:0000259" key="5">
    <source>
        <dbReference type="Pfam" id="PF13947"/>
    </source>
</evidence>
<evidence type="ECO:0000313" key="8">
    <source>
        <dbReference type="Proteomes" id="UP000195402"/>
    </source>
</evidence>
<dbReference type="EMBL" id="MVGT01001060">
    <property type="protein sequence ID" value="OVA14220.1"/>
    <property type="molecule type" value="Genomic_DNA"/>
</dbReference>
<evidence type="ECO:0000256" key="2">
    <source>
        <dbReference type="ARBA" id="ARBA00022729"/>
    </source>
</evidence>
<dbReference type="STRING" id="56857.A0A200QUX3"/>
<feature type="chain" id="PRO_5012351857" evidence="4">
    <location>
        <begin position="32"/>
        <end position="302"/>
    </location>
</feature>
<gene>
    <name evidence="7" type="ORF">BVC80_9029g50</name>
</gene>
<keyword evidence="7" id="KW-0808">Transferase</keyword>
<protein>
    <submittedName>
        <fullName evidence="7">Wall-associated receptor kinase galacturonan-binding domain</fullName>
    </submittedName>
</protein>
<feature type="signal peptide" evidence="4">
    <location>
        <begin position="1"/>
        <end position="31"/>
    </location>
</feature>
<proteinExistence type="predicted"/>
<evidence type="ECO:0000259" key="6">
    <source>
        <dbReference type="Pfam" id="PF14380"/>
    </source>
</evidence>
<feature type="domain" description="Wall-associated receptor kinase galacturonan-binding" evidence="5">
    <location>
        <begin position="44"/>
        <end position="104"/>
    </location>
</feature>
<accession>A0A200QUX3</accession>
<dbReference type="GO" id="GO:0016020">
    <property type="term" value="C:membrane"/>
    <property type="evidence" value="ECO:0007669"/>
    <property type="project" value="UniProtKB-SubCell"/>
</dbReference>
<dbReference type="GO" id="GO:0030247">
    <property type="term" value="F:polysaccharide binding"/>
    <property type="evidence" value="ECO:0007669"/>
    <property type="project" value="InterPro"/>
</dbReference>